<dbReference type="InterPro" id="IPR044974">
    <property type="entry name" value="Disease_R_plants"/>
</dbReference>
<evidence type="ECO:0000313" key="1">
    <source>
        <dbReference type="EMBL" id="TYH46953.1"/>
    </source>
</evidence>
<reference evidence="1 2" key="1">
    <citation type="submission" date="2019-07" db="EMBL/GenBank/DDBJ databases">
        <title>WGS assembly of Gossypium tomentosum.</title>
        <authorList>
            <person name="Chen Z.J."/>
            <person name="Sreedasyam A."/>
            <person name="Ando A."/>
            <person name="Song Q."/>
            <person name="De L."/>
            <person name="Hulse-Kemp A."/>
            <person name="Ding M."/>
            <person name="Ye W."/>
            <person name="Kirkbride R."/>
            <person name="Jenkins J."/>
            <person name="Plott C."/>
            <person name="Lovell J."/>
            <person name="Lin Y.-M."/>
            <person name="Vaughn R."/>
            <person name="Liu B."/>
            <person name="Li W."/>
            <person name="Simpson S."/>
            <person name="Scheffler B."/>
            <person name="Saski C."/>
            <person name="Grover C."/>
            <person name="Hu G."/>
            <person name="Conover J."/>
            <person name="Carlson J."/>
            <person name="Shu S."/>
            <person name="Boston L."/>
            <person name="Williams M."/>
            <person name="Peterson D."/>
            <person name="Mcgee K."/>
            <person name="Jones D."/>
            <person name="Wendel J."/>
            <person name="Stelly D."/>
            <person name="Grimwood J."/>
            <person name="Schmutz J."/>
        </authorList>
    </citation>
    <scope>NUCLEOTIDE SEQUENCE [LARGE SCALE GENOMIC DNA]</scope>
    <source>
        <strain evidence="1">7179.01</strain>
    </source>
</reference>
<dbReference type="SUPFAM" id="SSF52058">
    <property type="entry name" value="L domain-like"/>
    <property type="match status" value="1"/>
</dbReference>
<organism evidence="1 2">
    <name type="scientific">Gossypium tomentosum</name>
    <name type="common">Hawaiian cotton</name>
    <name type="synonym">Gossypium sandvicense</name>
    <dbReference type="NCBI Taxonomy" id="34277"/>
    <lineage>
        <taxon>Eukaryota</taxon>
        <taxon>Viridiplantae</taxon>
        <taxon>Streptophyta</taxon>
        <taxon>Embryophyta</taxon>
        <taxon>Tracheophyta</taxon>
        <taxon>Spermatophyta</taxon>
        <taxon>Magnoliopsida</taxon>
        <taxon>eudicotyledons</taxon>
        <taxon>Gunneridae</taxon>
        <taxon>Pentapetalae</taxon>
        <taxon>rosids</taxon>
        <taxon>malvids</taxon>
        <taxon>Malvales</taxon>
        <taxon>Malvaceae</taxon>
        <taxon>Malvoideae</taxon>
        <taxon>Gossypium</taxon>
    </lineage>
</organism>
<dbReference type="Proteomes" id="UP000322667">
    <property type="component" value="Chromosome D11"/>
</dbReference>
<dbReference type="AlphaFoldDB" id="A0A5D2IYI6"/>
<accession>A0A5D2IYI6</accession>
<sequence length="110" mass="13103">MDVVEKEETLPFLETKRESSKMLNLRVDTFSKMKNLRLLKVLCLSNCDNLKYLFNELRLLDWKGCLVRLLPSNFQPDNLVALLLSYSYIERLWKENRPLYKLKMMNLKGS</sequence>
<evidence type="ECO:0008006" key="3">
    <source>
        <dbReference type="Google" id="ProtNLM"/>
    </source>
</evidence>
<protein>
    <recommendedName>
        <fullName evidence="3">FBD domain-containing protein</fullName>
    </recommendedName>
</protein>
<proteinExistence type="predicted"/>
<dbReference type="PANTHER" id="PTHR11017:SF559">
    <property type="entry name" value="DISEASE RESISTANCE PROTEIN CHL1"/>
    <property type="match status" value="1"/>
</dbReference>
<dbReference type="EMBL" id="CM017633">
    <property type="protein sequence ID" value="TYH46953.1"/>
    <property type="molecule type" value="Genomic_DNA"/>
</dbReference>
<dbReference type="GO" id="GO:0006952">
    <property type="term" value="P:defense response"/>
    <property type="evidence" value="ECO:0007669"/>
    <property type="project" value="InterPro"/>
</dbReference>
<gene>
    <name evidence="1" type="ORF">ES332_D11G376800v1</name>
</gene>
<evidence type="ECO:0000313" key="2">
    <source>
        <dbReference type="Proteomes" id="UP000322667"/>
    </source>
</evidence>
<name>A0A5D2IYI6_GOSTO</name>
<keyword evidence="2" id="KW-1185">Reference proteome</keyword>
<dbReference type="PANTHER" id="PTHR11017">
    <property type="entry name" value="LEUCINE-RICH REPEAT-CONTAINING PROTEIN"/>
    <property type="match status" value="1"/>
</dbReference>